<keyword evidence="1" id="KW-0472">Membrane</keyword>
<gene>
    <name evidence="2" type="ORF">MAR_016446</name>
</gene>
<sequence>MADDMLLISYSANGDCFEKMATGKKLTGCFPMLFIVLSTTVSVITATTPIQNCWHGEDELKNMTCHNGAVSDGNMLAARLNPSMNGSSTGGGSQVDGGDYYCMIFQYNETIKDSQDTVAILHTNYTCDMDKICEGKDMYSPITNDSCMKVAKTQGSSSTEHYGCDVTGACSKLGFTGEESCKTDTEGDMETQTCCCSASNCFKPSWANHPRLDKAQSKHSSSQLQKTLLIIIGVALGVLLMGVAVFFYKRSRNISDKSESPAQMKYESTMYSTVAETEDDRVQILQSSCRPI</sequence>
<evidence type="ECO:0000313" key="3">
    <source>
        <dbReference type="Proteomes" id="UP001164746"/>
    </source>
</evidence>
<dbReference type="Proteomes" id="UP001164746">
    <property type="component" value="Chromosome 12"/>
</dbReference>
<keyword evidence="3" id="KW-1185">Reference proteome</keyword>
<evidence type="ECO:0000313" key="2">
    <source>
        <dbReference type="EMBL" id="WAR22472.1"/>
    </source>
</evidence>
<evidence type="ECO:0000256" key="1">
    <source>
        <dbReference type="SAM" id="Phobius"/>
    </source>
</evidence>
<proteinExistence type="predicted"/>
<keyword evidence="1" id="KW-1133">Transmembrane helix</keyword>
<keyword evidence="1" id="KW-0812">Transmembrane</keyword>
<dbReference type="EMBL" id="CP111023">
    <property type="protein sequence ID" value="WAR22472.1"/>
    <property type="molecule type" value="Genomic_DNA"/>
</dbReference>
<reference evidence="2" key="1">
    <citation type="submission" date="2022-11" db="EMBL/GenBank/DDBJ databases">
        <title>Centuries of genome instability and evolution in soft-shell clam transmissible cancer (bioRxiv).</title>
        <authorList>
            <person name="Hart S.F.M."/>
            <person name="Yonemitsu M.A."/>
            <person name="Giersch R.M."/>
            <person name="Beal B.F."/>
            <person name="Arriagada G."/>
            <person name="Davis B.W."/>
            <person name="Ostrander E.A."/>
            <person name="Goff S.P."/>
            <person name="Metzger M.J."/>
        </authorList>
    </citation>
    <scope>NUCLEOTIDE SEQUENCE</scope>
    <source>
        <strain evidence="2">MELC-2E11</strain>
        <tissue evidence="2">Siphon/mantle</tissue>
    </source>
</reference>
<protein>
    <submittedName>
        <fullName evidence="2">Uncharacterized protein</fullName>
    </submittedName>
</protein>
<feature type="transmembrane region" description="Helical" evidence="1">
    <location>
        <begin position="228"/>
        <end position="248"/>
    </location>
</feature>
<name>A0ABY7FLL3_MYAAR</name>
<organism evidence="2 3">
    <name type="scientific">Mya arenaria</name>
    <name type="common">Soft-shell clam</name>
    <dbReference type="NCBI Taxonomy" id="6604"/>
    <lineage>
        <taxon>Eukaryota</taxon>
        <taxon>Metazoa</taxon>
        <taxon>Spiralia</taxon>
        <taxon>Lophotrochozoa</taxon>
        <taxon>Mollusca</taxon>
        <taxon>Bivalvia</taxon>
        <taxon>Autobranchia</taxon>
        <taxon>Heteroconchia</taxon>
        <taxon>Euheterodonta</taxon>
        <taxon>Imparidentia</taxon>
        <taxon>Neoheterodontei</taxon>
        <taxon>Myida</taxon>
        <taxon>Myoidea</taxon>
        <taxon>Myidae</taxon>
        <taxon>Mya</taxon>
    </lineage>
</organism>
<accession>A0ABY7FLL3</accession>